<dbReference type="InterPro" id="IPR041238">
    <property type="entry name" value="Rap1a"/>
</dbReference>
<evidence type="ECO:0000313" key="3">
    <source>
        <dbReference type="EMBL" id="TDH64321.1"/>
    </source>
</evidence>
<gene>
    <name evidence="3" type="ORF">E2C06_03005</name>
</gene>
<dbReference type="AlphaFoldDB" id="A0A4R5QNN0"/>
<dbReference type="Pfam" id="PF18602">
    <property type="entry name" value="Rap1a"/>
    <property type="match status" value="1"/>
</dbReference>
<proteinExistence type="predicted"/>
<feature type="domain" description="Rap1a immunity protein" evidence="2">
    <location>
        <begin position="34"/>
        <end position="127"/>
    </location>
</feature>
<sequence>MRSRRLLALALGAGLLAAPAMAEVTEQDFRGGRTGDLAALCSAGTHDRMHTAALNWCHGFIVGAGQYHRSVTDAGTGPGSLFCLPTPEPTLEQARIAFVAWARAHPQHASERAVDGLSRFAADTWPCPAAKPAGRPAKR</sequence>
<evidence type="ECO:0000313" key="4">
    <source>
        <dbReference type="Proteomes" id="UP000295096"/>
    </source>
</evidence>
<reference evidence="3 4" key="1">
    <citation type="journal article" date="2016" name="J. Microbiol.">
        <title>Dankookia rubra gen. nov., sp. nov., an alphaproteobacterium isolated from sediment of a shallow stream.</title>
        <authorList>
            <person name="Kim W.H."/>
            <person name="Kim D.H."/>
            <person name="Kang K."/>
            <person name="Ahn T.Y."/>
        </authorList>
    </citation>
    <scope>NUCLEOTIDE SEQUENCE [LARGE SCALE GENOMIC DNA]</scope>
    <source>
        <strain evidence="3 4">JCM30602</strain>
    </source>
</reference>
<dbReference type="EMBL" id="SMSJ01000002">
    <property type="protein sequence ID" value="TDH64321.1"/>
    <property type="molecule type" value="Genomic_DNA"/>
</dbReference>
<keyword evidence="1" id="KW-0732">Signal</keyword>
<dbReference type="RefSeq" id="WP_133287086.1">
    <property type="nucleotide sequence ID" value="NZ_SMSJ01000002.1"/>
</dbReference>
<evidence type="ECO:0000256" key="1">
    <source>
        <dbReference type="SAM" id="SignalP"/>
    </source>
</evidence>
<feature type="signal peptide" evidence="1">
    <location>
        <begin position="1"/>
        <end position="22"/>
    </location>
</feature>
<dbReference type="Proteomes" id="UP000295096">
    <property type="component" value="Unassembled WGS sequence"/>
</dbReference>
<feature type="chain" id="PRO_5020872910" description="Rap1a immunity protein domain-containing protein" evidence="1">
    <location>
        <begin position="23"/>
        <end position="139"/>
    </location>
</feature>
<name>A0A4R5QNN0_9PROT</name>
<dbReference type="OrthoDB" id="5516488at2"/>
<evidence type="ECO:0000259" key="2">
    <source>
        <dbReference type="Pfam" id="PF18602"/>
    </source>
</evidence>
<comment type="caution">
    <text evidence="3">The sequence shown here is derived from an EMBL/GenBank/DDBJ whole genome shotgun (WGS) entry which is preliminary data.</text>
</comment>
<keyword evidence="4" id="KW-1185">Reference proteome</keyword>
<accession>A0A4R5QNN0</accession>
<organism evidence="3 4">
    <name type="scientific">Dankookia rubra</name>
    <dbReference type="NCBI Taxonomy" id="1442381"/>
    <lineage>
        <taxon>Bacteria</taxon>
        <taxon>Pseudomonadati</taxon>
        <taxon>Pseudomonadota</taxon>
        <taxon>Alphaproteobacteria</taxon>
        <taxon>Acetobacterales</taxon>
        <taxon>Roseomonadaceae</taxon>
        <taxon>Dankookia</taxon>
    </lineage>
</organism>
<protein>
    <recommendedName>
        <fullName evidence="2">Rap1a immunity protein domain-containing protein</fullName>
    </recommendedName>
</protein>